<evidence type="ECO:0000313" key="2">
    <source>
        <dbReference type="EMBL" id="ORV37209.1"/>
    </source>
</evidence>
<sequence length="85" mass="9359">MSIDVHRMDTIVIARHQVLGPRAVREPCERTQLTGPSAARDVTENPHDIVVAYESVPSFSDLGVVVGRLGKPTEIGYEPMTDMEI</sequence>
<evidence type="ECO:0000313" key="1">
    <source>
        <dbReference type="EMBL" id="BBZ08928.1"/>
    </source>
</evidence>
<dbReference type="KEGG" id="mdr:MDOR_30970"/>
<name>A0A1X1SZD3_9MYCO</name>
<gene>
    <name evidence="2" type="ORF">AWC01_16745</name>
    <name evidence="1" type="ORF">MDOR_30970</name>
</gene>
<protein>
    <submittedName>
        <fullName evidence="2">Uncharacterized protein</fullName>
    </submittedName>
</protein>
<dbReference type="Proteomes" id="UP000193564">
    <property type="component" value="Unassembled WGS sequence"/>
</dbReference>
<accession>A0A1X1SZD3</accession>
<keyword evidence="3" id="KW-1185">Reference proteome</keyword>
<proteinExistence type="predicted"/>
<reference evidence="1" key="3">
    <citation type="submission" date="2020-02" db="EMBL/GenBank/DDBJ databases">
        <authorList>
            <person name="Matsumoto Y."/>
            <person name="Motooka D."/>
            <person name="Nakamura S."/>
        </authorList>
    </citation>
    <scope>NUCLEOTIDE SEQUENCE</scope>
    <source>
        <strain evidence="1">JCM 12405</strain>
    </source>
</reference>
<dbReference type="EMBL" id="LQOS01000052">
    <property type="protein sequence ID" value="ORV37209.1"/>
    <property type="molecule type" value="Genomic_DNA"/>
</dbReference>
<evidence type="ECO:0000313" key="3">
    <source>
        <dbReference type="Proteomes" id="UP000193564"/>
    </source>
</evidence>
<dbReference type="EMBL" id="AP022605">
    <property type="protein sequence ID" value="BBZ08928.1"/>
    <property type="molecule type" value="Genomic_DNA"/>
</dbReference>
<dbReference type="Proteomes" id="UP000467201">
    <property type="component" value="Chromosome"/>
</dbReference>
<dbReference type="AlphaFoldDB" id="A0A1X1SZD3"/>
<organism evidence="2 3">
    <name type="scientific">Mycolicibacterium doricum</name>
    <dbReference type="NCBI Taxonomy" id="126673"/>
    <lineage>
        <taxon>Bacteria</taxon>
        <taxon>Bacillati</taxon>
        <taxon>Actinomycetota</taxon>
        <taxon>Actinomycetes</taxon>
        <taxon>Mycobacteriales</taxon>
        <taxon>Mycobacteriaceae</taxon>
        <taxon>Mycolicibacterium</taxon>
    </lineage>
</organism>
<evidence type="ECO:0000313" key="4">
    <source>
        <dbReference type="Proteomes" id="UP000467201"/>
    </source>
</evidence>
<reference evidence="2 3" key="1">
    <citation type="submission" date="2016-01" db="EMBL/GenBank/DDBJ databases">
        <title>The new phylogeny of the genus Mycobacterium.</title>
        <authorList>
            <person name="Tarcisio F."/>
            <person name="Conor M."/>
            <person name="Antonella G."/>
            <person name="Elisabetta G."/>
            <person name="Giulia F.S."/>
            <person name="Sara T."/>
            <person name="Anna F."/>
            <person name="Clotilde B."/>
            <person name="Roberto B."/>
            <person name="Veronica D.S."/>
            <person name="Fabio R."/>
            <person name="Monica P."/>
            <person name="Olivier J."/>
            <person name="Enrico T."/>
            <person name="Nicola S."/>
        </authorList>
    </citation>
    <scope>NUCLEOTIDE SEQUENCE [LARGE SCALE GENOMIC DNA]</scope>
    <source>
        <strain evidence="2 3">DSM 44339</strain>
    </source>
</reference>
<reference evidence="1 4" key="2">
    <citation type="journal article" date="2019" name="Emerg. Microbes Infect.">
        <title>Comprehensive subspecies identification of 175 nontuberculous mycobacteria species based on 7547 genomic profiles.</title>
        <authorList>
            <person name="Matsumoto Y."/>
            <person name="Kinjo T."/>
            <person name="Motooka D."/>
            <person name="Nabeya D."/>
            <person name="Jung N."/>
            <person name="Uechi K."/>
            <person name="Horii T."/>
            <person name="Iida T."/>
            <person name="Fujita J."/>
            <person name="Nakamura S."/>
        </authorList>
    </citation>
    <scope>NUCLEOTIDE SEQUENCE [LARGE SCALE GENOMIC DNA]</scope>
    <source>
        <strain evidence="1 4">JCM 12405</strain>
    </source>
</reference>